<dbReference type="RefSeq" id="WP_139634123.1">
    <property type="nucleotide sequence ID" value="NZ_VDLX02000012.1"/>
</dbReference>
<reference evidence="5 6" key="1">
    <citation type="submission" date="2019-10" db="EMBL/GenBank/DDBJ databases">
        <title>Nonomuraea sp. nov., isolated from Phyllanthus amarus.</title>
        <authorList>
            <person name="Klykleung N."/>
            <person name="Tanasupawat S."/>
        </authorList>
    </citation>
    <scope>NUCLEOTIDE SEQUENCE [LARGE SCALE GENOMIC DNA]</scope>
    <source>
        <strain evidence="5 6">PA1-10</strain>
    </source>
</reference>
<dbReference type="InterPro" id="IPR000843">
    <property type="entry name" value="HTH_LacI"/>
</dbReference>
<dbReference type="PANTHER" id="PTHR30146">
    <property type="entry name" value="LACI-RELATED TRANSCRIPTIONAL REPRESSOR"/>
    <property type="match status" value="1"/>
</dbReference>
<sequence>MPADRSQGGRPTISEVAAEAGVGRATAARTLGGYGYVSPELRERVLAAAEKLGYRTNALARSMSTGVSHTLGVILADIGNPFFAGVMRGISDASRARGFDTIVLSTYERLDEEVAATDVLIDKRVDGVIIASAAVGRDEVKHIRAAMGRGIPIVLVDRAVTPLDLDTVVIDNRGAAREAVEVMISAGHRRIGFVWGPSSVSTPVTRRALLETARNVWTDGERLRGYLDALDDARIPLDPELVMTGPKTEEWATQEVARMLALPDRVTALFCTETDAVTGALRAVRAAGLSCPRDISLIGFDDSAWAAVMEPPLTMIEQPVRQLGAKAAEVLLDVLDGGEPRHEVHTLSSRLITRASVAPPGKGTFYSQQSKP</sequence>
<dbReference type="GO" id="GO:0000976">
    <property type="term" value="F:transcription cis-regulatory region binding"/>
    <property type="evidence" value="ECO:0007669"/>
    <property type="project" value="TreeGrafter"/>
</dbReference>
<dbReference type="CDD" id="cd06267">
    <property type="entry name" value="PBP1_LacI_sugar_binding-like"/>
    <property type="match status" value="1"/>
</dbReference>
<dbReference type="Gene3D" id="3.40.50.2300">
    <property type="match status" value="2"/>
</dbReference>
<evidence type="ECO:0000313" key="6">
    <source>
        <dbReference type="Proteomes" id="UP000312512"/>
    </source>
</evidence>
<dbReference type="InterPro" id="IPR010982">
    <property type="entry name" value="Lambda_DNA-bd_dom_sf"/>
</dbReference>
<comment type="caution">
    <text evidence="5">The sequence shown here is derived from an EMBL/GenBank/DDBJ whole genome shotgun (WGS) entry which is preliminary data.</text>
</comment>
<dbReference type="Proteomes" id="UP000312512">
    <property type="component" value="Unassembled WGS sequence"/>
</dbReference>
<dbReference type="Gene3D" id="1.10.260.40">
    <property type="entry name" value="lambda repressor-like DNA-binding domains"/>
    <property type="match status" value="1"/>
</dbReference>
<dbReference type="InterPro" id="IPR001761">
    <property type="entry name" value="Peripla_BP/Lac1_sug-bd_dom"/>
</dbReference>
<dbReference type="EMBL" id="VDLX02000012">
    <property type="protein sequence ID" value="KAB8191622.1"/>
    <property type="molecule type" value="Genomic_DNA"/>
</dbReference>
<dbReference type="AlphaFoldDB" id="A0A5C4W461"/>
<evidence type="ECO:0000313" key="5">
    <source>
        <dbReference type="EMBL" id="KAB8191622.1"/>
    </source>
</evidence>
<dbReference type="CDD" id="cd01392">
    <property type="entry name" value="HTH_LacI"/>
    <property type="match status" value="1"/>
</dbReference>
<keyword evidence="3" id="KW-0238">DNA-binding</keyword>
<keyword evidence="2" id="KW-0805">Transcription regulation</keyword>
<protein>
    <submittedName>
        <fullName evidence="5">Substrate-binding domain-containing protein</fullName>
    </submittedName>
</protein>
<proteinExistence type="predicted"/>
<evidence type="ECO:0000256" key="4">
    <source>
        <dbReference type="ARBA" id="ARBA00023163"/>
    </source>
</evidence>
<keyword evidence="4" id="KW-0804">Transcription</keyword>
<organism evidence="5 6">
    <name type="scientific">Nonomuraea phyllanthi</name>
    <dbReference type="NCBI Taxonomy" id="2219224"/>
    <lineage>
        <taxon>Bacteria</taxon>
        <taxon>Bacillati</taxon>
        <taxon>Actinomycetota</taxon>
        <taxon>Actinomycetes</taxon>
        <taxon>Streptosporangiales</taxon>
        <taxon>Streptosporangiaceae</taxon>
        <taxon>Nonomuraea</taxon>
    </lineage>
</organism>
<evidence type="ECO:0000256" key="3">
    <source>
        <dbReference type="ARBA" id="ARBA00023125"/>
    </source>
</evidence>
<dbReference type="SMART" id="SM00354">
    <property type="entry name" value="HTH_LACI"/>
    <property type="match status" value="1"/>
</dbReference>
<dbReference type="PANTHER" id="PTHR30146:SF148">
    <property type="entry name" value="HTH-TYPE TRANSCRIPTIONAL REPRESSOR PURR-RELATED"/>
    <property type="match status" value="1"/>
</dbReference>
<dbReference type="Pfam" id="PF00356">
    <property type="entry name" value="LacI"/>
    <property type="match status" value="1"/>
</dbReference>
<keyword evidence="6" id="KW-1185">Reference proteome</keyword>
<dbReference type="SUPFAM" id="SSF47413">
    <property type="entry name" value="lambda repressor-like DNA-binding domains"/>
    <property type="match status" value="1"/>
</dbReference>
<dbReference type="InterPro" id="IPR028082">
    <property type="entry name" value="Peripla_BP_I"/>
</dbReference>
<gene>
    <name evidence="5" type="ORF">FH608_030715</name>
</gene>
<dbReference type="GO" id="GO:0003700">
    <property type="term" value="F:DNA-binding transcription factor activity"/>
    <property type="evidence" value="ECO:0007669"/>
    <property type="project" value="TreeGrafter"/>
</dbReference>
<evidence type="ECO:0000256" key="1">
    <source>
        <dbReference type="ARBA" id="ARBA00022491"/>
    </source>
</evidence>
<dbReference type="SUPFAM" id="SSF53822">
    <property type="entry name" value="Periplasmic binding protein-like I"/>
    <property type="match status" value="1"/>
</dbReference>
<evidence type="ECO:0000256" key="2">
    <source>
        <dbReference type="ARBA" id="ARBA00023015"/>
    </source>
</evidence>
<dbReference type="OrthoDB" id="37081at2"/>
<accession>A0A5C4W461</accession>
<name>A0A5C4W461_9ACTN</name>
<keyword evidence="1" id="KW-0678">Repressor</keyword>
<dbReference type="PROSITE" id="PS50932">
    <property type="entry name" value="HTH_LACI_2"/>
    <property type="match status" value="1"/>
</dbReference>
<dbReference type="Pfam" id="PF00532">
    <property type="entry name" value="Peripla_BP_1"/>
    <property type="match status" value="1"/>
</dbReference>